<feature type="binding site" evidence="10">
    <location>
        <position position="85"/>
    </location>
    <ligand>
        <name>Mg(2+)</name>
        <dbReference type="ChEBI" id="CHEBI:18420"/>
    </ligand>
</feature>
<keyword evidence="5 10" id="KW-0479">Metal-binding</keyword>
<dbReference type="PANTHER" id="PTHR10885">
    <property type="entry name" value="ISOPENTENYL-DIPHOSPHATE DELTA-ISOMERASE"/>
    <property type="match status" value="1"/>
</dbReference>
<feature type="active site" evidence="10 11">
    <location>
        <position position="114"/>
    </location>
</feature>
<dbReference type="CDD" id="cd02885">
    <property type="entry name" value="NUDIX_IPP_Isomerase"/>
    <property type="match status" value="1"/>
</dbReference>
<dbReference type="SUPFAM" id="SSF55811">
    <property type="entry name" value="Nudix"/>
    <property type="match status" value="1"/>
</dbReference>
<dbReference type="GO" id="GO:0004452">
    <property type="term" value="F:isopentenyl-diphosphate delta-isomerase activity"/>
    <property type="evidence" value="ECO:0007669"/>
    <property type="project" value="UniProtKB-UniRule"/>
</dbReference>
<feature type="binding site" evidence="10">
    <location>
        <position position="67"/>
    </location>
    <ligand>
        <name>Mn(2+)</name>
        <dbReference type="ChEBI" id="CHEBI:29035"/>
    </ligand>
</feature>
<dbReference type="PATRIC" id="fig|1114960.4.peg.3495"/>
<comment type="cofactor">
    <cofactor evidence="10">
        <name>Mg(2+)</name>
        <dbReference type="ChEBI" id="CHEBI:18420"/>
    </cofactor>
    <text evidence="10">Binds 1 Mg(2+) ion per subunit. The magnesium ion binds only when substrate is bound.</text>
</comment>
<feature type="binding site" evidence="10">
    <location>
        <position position="23"/>
    </location>
    <ligand>
        <name>Mn(2+)</name>
        <dbReference type="ChEBI" id="CHEBI:29035"/>
    </ligand>
</feature>
<keyword evidence="7 10" id="KW-0464">Manganese</keyword>
<feature type="binding site" evidence="10">
    <location>
        <position position="114"/>
    </location>
    <ligand>
        <name>Mn(2+)</name>
        <dbReference type="ChEBI" id="CHEBI:29035"/>
    </ligand>
</feature>
<evidence type="ECO:0000256" key="5">
    <source>
        <dbReference type="ARBA" id="ARBA00022723"/>
    </source>
</evidence>
<dbReference type="PIRSF" id="PIRSF018427">
    <property type="entry name" value="Isopntndiph_ism"/>
    <property type="match status" value="1"/>
</dbReference>
<comment type="pathway">
    <text evidence="1 10">Isoprenoid biosynthesis; dimethylallyl diphosphate biosynthesis; dimethylallyl diphosphate from isopentenyl diphosphate: step 1/1.</text>
</comment>
<keyword evidence="4 10" id="KW-0963">Cytoplasm</keyword>
<evidence type="ECO:0000256" key="6">
    <source>
        <dbReference type="ARBA" id="ARBA00022842"/>
    </source>
</evidence>
<dbReference type="Proteomes" id="UP000005064">
    <property type="component" value="Unassembled WGS sequence"/>
</dbReference>
<dbReference type="RefSeq" id="WP_006553368.1">
    <property type="nucleotide sequence ID" value="NZ_AHBW01000051.1"/>
</dbReference>
<evidence type="ECO:0000256" key="2">
    <source>
        <dbReference type="ARBA" id="ARBA00007579"/>
    </source>
</evidence>
<proteinExistence type="inferred from homology"/>
<gene>
    <name evidence="10" type="primary">idi</name>
    <name evidence="13" type="ORF">AK37_17145</name>
</gene>
<dbReference type="EMBL" id="AHBW01000051">
    <property type="protein sequence ID" value="EHK81998.1"/>
    <property type="molecule type" value="Genomic_DNA"/>
</dbReference>
<dbReference type="GO" id="GO:0008299">
    <property type="term" value="P:isoprenoid biosynthetic process"/>
    <property type="evidence" value="ECO:0007669"/>
    <property type="project" value="UniProtKB-UniRule"/>
</dbReference>
<dbReference type="InterPro" id="IPR011876">
    <property type="entry name" value="IsopentenylPP_isomerase_typ1"/>
</dbReference>
<evidence type="ECO:0000256" key="9">
    <source>
        <dbReference type="ARBA" id="ARBA00023235"/>
    </source>
</evidence>
<evidence type="ECO:0000256" key="10">
    <source>
        <dbReference type="HAMAP-Rule" id="MF_00202"/>
    </source>
</evidence>
<dbReference type="InterPro" id="IPR000086">
    <property type="entry name" value="NUDIX_hydrolase_dom"/>
</dbReference>
<feature type="binding site" evidence="10">
    <location>
        <position position="112"/>
    </location>
    <ligand>
        <name>Mn(2+)</name>
        <dbReference type="ChEBI" id="CHEBI:29035"/>
    </ligand>
</feature>
<evidence type="ECO:0000259" key="12">
    <source>
        <dbReference type="PROSITE" id="PS51462"/>
    </source>
</evidence>
<comment type="function">
    <text evidence="10">Catalyzes the 1,3-allylic rearrangement of the homoallylic substrate isopentenyl (IPP) to its highly electrophilic allylic isomer, dimethylallyl diphosphate (DMAPP).</text>
</comment>
<comment type="catalytic activity">
    <reaction evidence="10">
        <text>isopentenyl diphosphate = dimethylallyl diphosphate</text>
        <dbReference type="Rhea" id="RHEA:23284"/>
        <dbReference type="ChEBI" id="CHEBI:57623"/>
        <dbReference type="ChEBI" id="CHEBI:128769"/>
        <dbReference type="EC" id="5.3.3.2"/>
    </reaction>
</comment>
<sequence length="212" mass="23921">MEQVVLLDDAGRAVGIEPKATVHTTDTPLHLAFSSYVFDHHGNVLLTRRALDKSTFPGVLTNSCCGHPAPDEPLIEAVRRRLRQELGLDVHDIEVVLPSFRYRAVMDNGIVENEICPVFRVLYDGPAPTPEPSEVHDTEWADWTEFSEDVVEGRREVSVWCREQVEQLRTLGPDPLHWPVASTADLPHAAPERLWGRTAPERLWGRAAPERR</sequence>
<evidence type="ECO:0000256" key="1">
    <source>
        <dbReference type="ARBA" id="ARBA00004826"/>
    </source>
</evidence>
<dbReference type="InterPro" id="IPR015797">
    <property type="entry name" value="NUDIX_hydrolase-like_dom_sf"/>
</dbReference>
<evidence type="ECO:0000256" key="3">
    <source>
        <dbReference type="ARBA" id="ARBA00012057"/>
    </source>
</evidence>
<evidence type="ECO:0000313" key="14">
    <source>
        <dbReference type="Proteomes" id="UP000005064"/>
    </source>
</evidence>
<dbReference type="GO" id="GO:0046872">
    <property type="term" value="F:metal ion binding"/>
    <property type="evidence" value="ECO:0007669"/>
    <property type="project" value="UniProtKB-KW"/>
</dbReference>
<evidence type="ECO:0000256" key="8">
    <source>
        <dbReference type="ARBA" id="ARBA00023229"/>
    </source>
</evidence>
<keyword evidence="9 10" id="KW-0413">Isomerase</keyword>
<organism evidence="13 14">
    <name type="scientific">Rhodococcus pyridinivorans AK37</name>
    <dbReference type="NCBI Taxonomy" id="1114960"/>
    <lineage>
        <taxon>Bacteria</taxon>
        <taxon>Bacillati</taxon>
        <taxon>Actinomycetota</taxon>
        <taxon>Actinomycetes</taxon>
        <taxon>Mycobacteriales</taxon>
        <taxon>Nocardiaceae</taxon>
        <taxon>Rhodococcus</taxon>
    </lineage>
</organism>
<dbReference type="NCBIfam" id="NF002995">
    <property type="entry name" value="PRK03759.1"/>
    <property type="match status" value="1"/>
</dbReference>
<feature type="active site" evidence="10 11">
    <location>
        <position position="65"/>
    </location>
</feature>
<feature type="domain" description="Nudix hydrolase" evidence="12">
    <location>
        <begin position="28"/>
        <end position="163"/>
    </location>
</feature>
<dbReference type="PANTHER" id="PTHR10885:SF0">
    <property type="entry name" value="ISOPENTENYL-DIPHOSPHATE DELTA-ISOMERASE"/>
    <property type="match status" value="1"/>
</dbReference>
<name>H0JUQ2_9NOCA</name>
<dbReference type="GO" id="GO:0005737">
    <property type="term" value="C:cytoplasm"/>
    <property type="evidence" value="ECO:0007669"/>
    <property type="project" value="UniProtKB-SubCell"/>
</dbReference>
<dbReference type="EC" id="5.3.3.2" evidence="3 10"/>
<dbReference type="PROSITE" id="PS51462">
    <property type="entry name" value="NUDIX"/>
    <property type="match status" value="1"/>
</dbReference>
<feature type="binding site" evidence="10">
    <location>
        <position position="30"/>
    </location>
    <ligand>
        <name>Mn(2+)</name>
        <dbReference type="ChEBI" id="CHEBI:29035"/>
    </ligand>
</feature>
<evidence type="ECO:0000256" key="4">
    <source>
        <dbReference type="ARBA" id="ARBA00022490"/>
    </source>
</evidence>
<dbReference type="UniPathway" id="UPA00059">
    <property type="reaction ID" value="UER00104"/>
</dbReference>
<dbReference type="HAMAP" id="MF_00202">
    <property type="entry name" value="Idi"/>
    <property type="match status" value="1"/>
</dbReference>
<keyword evidence="8 10" id="KW-0414">Isoprene biosynthesis</keyword>
<comment type="cofactor">
    <cofactor evidence="10">
        <name>Mn(2+)</name>
        <dbReference type="ChEBI" id="CHEBI:29035"/>
    </cofactor>
    <text evidence="10">Binds 1 Mn(2+) ion per subunit.</text>
</comment>
<comment type="caution">
    <text evidence="13">The sequence shown here is derived from an EMBL/GenBank/DDBJ whole genome shotgun (WGS) entry which is preliminary data.</text>
</comment>
<protein>
    <recommendedName>
        <fullName evidence="3 10">Isopentenyl-diphosphate Delta-isomerase</fullName>
        <shortName evidence="10">IPP isomerase</shortName>
        <ecNumber evidence="3 10">5.3.3.2</ecNumber>
    </recommendedName>
    <alternativeName>
        <fullName evidence="10">IPP:DMAPP isomerase</fullName>
    </alternativeName>
    <alternativeName>
        <fullName evidence="10">Isopentenyl pyrophosphate isomerase</fullName>
    </alternativeName>
</protein>
<dbReference type="Gene3D" id="3.90.79.10">
    <property type="entry name" value="Nucleoside Triphosphate Pyrophosphohydrolase"/>
    <property type="match status" value="1"/>
</dbReference>
<dbReference type="NCBIfam" id="TIGR02150">
    <property type="entry name" value="IPP_isom_1"/>
    <property type="match status" value="1"/>
</dbReference>
<dbReference type="AlphaFoldDB" id="H0JUQ2"/>
<evidence type="ECO:0000313" key="13">
    <source>
        <dbReference type="EMBL" id="EHK81998.1"/>
    </source>
</evidence>
<comment type="subcellular location">
    <subcellularLocation>
        <location evidence="10">Cytoplasm</location>
    </subcellularLocation>
</comment>
<comment type="similarity">
    <text evidence="2 10">Belongs to the IPP isomerase type 1 family.</text>
</comment>
<evidence type="ECO:0000256" key="7">
    <source>
        <dbReference type="ARBA" id="ARBA00023211"/>
    </source>
</evidence>
<dbReference type="Pfam" id="PF00293">
    <property type="entry name" value="NUDIX"/>
    <property type="match status" value="1"/>
</dbReference>
<dbReference type="InterPro" id="IPR056375">
    <property type="entry name" value="Idi_bact"/>
</dbReference>
<dbReference type="GO" id="GO:0050992">
    <property type="term" value="P:dimethylallyl diphosphate biosynthetic process"/>
    <property type="evidence" value="ECO:0007669"/>
    <property type="project" value="UniProtKB-UniRule"/>
</dbReference>
<accession>H0JUQ2</accession>
<evidence type="ECO:0000256" key="11">
    <source>
        <dbReference type="PIRSR" id="PIRSR018427-1"/>
    </source>
</evidence>
<keyword evidence="6 10" id="KW-0460">Magnesium</keyword>
<reference evidence="13 14" key="1">
    <citation type="submission" date="2011-12" db="EMBL/GenBank/DDBJ databases">
        <authorList>
            <person name="Kriszt B."/>
            <person name="Tancsics A."/>
            <person name="Cserhati M."/>
            <person name="Toth A."/>
            <person name="Nagy I."/>
            <person name="Horvath B."/>
            <person name="Tamura T."/>
            <person name="Kukolya J."/>
            <person name="Szoboszlay S."/>
        </authorList>
    </citation>
    <scope>NUCLEOTIDE SEQUENCE [LARGE SCALE GENOMIC DNA]</scope>
    <source>
        <strain evidence="13 14">AK37</strain>
    </source>
</reference>